<keyword evidence="1" id="KW-0175">Coiled coil</keyword>
<gene>
    <name evidence="3" type="ORF">PBRASI_LOCUS2180</name>
</gene>
<feature type="compositionally biased region" description="Polar residues" evidence="2">
    <location>
        <begin position="309"/>
        <end position="330"/>
    </location>
</feature>
<sequence>MSDSRSLSTYAYPSPASHRSKNDLSLREILDSYRDNNDLLAQILATKAEEDKRRAEEEKFRTEQLRLQCKQLDLEMMREQRKPPTIFTGVPPLSSGFSVKSPSDTHSPFLNIPPPIDTHFSATTPTSARLSPPSSATPHENINYGGITNPQNHTYSRPSLTLSIPPFQTLSSPTAAHSQNSFSQASLDHNYTQSPTSATSASMTATTSTINVNHNNKRPKPSEPEVDHEYVMEALRQKVRQNAENPAKKYMKVLKPRSVTMPVGSSAVQHTSSTHHHHHHHNHQLQHSQGQHSQGQHSQGQHSQGQHSPVSTTGSNTPVQHSPISTTTLPPLNLHSPGIGNEQGVKS</sequence>
<dbReference type="Proteomes" id="UP000789739">
    <property type="component" value="Unassembled WGS sequence"/>
</dbReference>
<evidence type="ECO:0000256" key="2">
    <source>
        <dbReference type="SAM" id="MobiDB-lite"/>
    </source>
</evidence>
<name>A0A9N8WPQ3_9GLOM</name>
<feature type="compositionally biased region" description="Low complexity" evidence="2">
    <location>
        <begin position="285"/>
        <end position="308"/>
    </location>
</feature>
<feature type="region of interest" description="Disordered" evidence="2">
    <location>
        <begin position="240"/>
        <end position="347"/>
    </location>
</feature>
<dbReference type="AlphaFoldDB" id="A0A9N8WPQ3"/>
<feature type="region of interest" description="Disordered" evidence="2">
    <location>
        <begin position="171"/>
        <end position="204"/>
    </location>
</feature>
<evidence type="ECO:0000313" key="3">
    <source>
        <dbReference type="EMBL" id="CAG8492467.1"/>
    </source>
</evidence>
<feature type="coiled-coil region" evidence="1">
    <location>
        <begin position="45"/>
        <end position="82"/>
    </location>
</feature>
<feature type="region of interest" description="Disordered" evidence="2">
    <location>
        <begin position="1"/>
        <end position="23"/>
    </location>
</feature>
<reference evidence="3" key="1">
    <citation type="submission" date="2021-06" db="EMBL/GenBank/DDBJ databases">
        <authorList>
            <person name="Kallberg Y."/>
            <person name="Tangrot J."/>
            <person name="Rosling A."/>
        </authorList>
    </citation>
    <scope>NUCLEOTIDE SEQUENCE</scope>
    <source>
        <strain evidence="3">BR232B</strain>
    </source>
</reference>
<feature type="compositionally biased region" description="Low complexity" evidence="2">
    <location>
        <begin position="192"/>
        <end position="204"/>
    </location>
</feature>
<organism evidence="3 4">
    <name type="scientific">Paraglomus brasilianum</name>
    <dbReference type="NCBI Taxonomy" id="144538"/>
    <lineage>
        <taxon>Eukaryota</taxon>
        <taxon>Fungi</taxon>
        <taxon>Fungi incertae sedis</taxon>
        <taxon>Mucoromycota</taxon>
        <taxon>Glomeromycotina</taxon>
        <taxon>Glomeromycetes</taxon>
        <taxon>Paraglomerales</taxon>
        <taxon>Paraglomeraceae</taxon>
        <taxon>Paraglomus</taxon>
    </lineage>
</organism>
<proteinExistence type="predicted"/>
<accession>A0A9N8WPQ3</accession>
<keyword evidence="4" id="KW-1185">Reference proteome</keyword>
<feature type="compositionally biased region" description="Polar residues" evidence="2">
    <location>
        <begin position="171"/>
        <end position="191"/>
    </location>
</feature>
<dbReference type="EMBL" id="CAJVPI010000163">
    <property type="protein sequence ID" value="CAG8492467.1"/>
    <property type="molecule type" value="Genomic_DNA"/>
</dbReference>
<feature type="compositionally biased region" description="Polar residues" evidence="2">
    <location>
        <begin position="1"/>
        <end position="11"/>
    </location>
</feature>
<comment type="caution">
    <text evidence="3">The sequence shown here is derived from an EMBL/GenBank/DDBJ whole genome shotgun (WGS) entry which is preliminary data.</text>
</comment>
<evidence type="ECO:0000313" key="4">
    <source>
        <dbReference type="Proteomes" id="UP000789739"/>
    </source>
</evidence>
<dbReference type="OrthoDB" id="2272836at2759"/>
<protein>
    <submittedName>
        <fullName evidence="3">5016_t:CDS:1</fullName>
    </submittedName>
</protein>
<evidence type="ECO:0000256" key="1">
    <source>
        <dbReference type="SAM" id="Coils"/>
    </source>
</evidence>
<feature type="compositionally biased region" description="Basic residues" evidence="2">
    <location>
        <begin position="273"/>
        <end position="284"/>
    </location>
</feature>
<feature type="region of interest" description="Disordered" evidence="2">
    <location>
        <begin position="123"/>
        <end position="153"/>
    </location>
</feature>